<evidence type="ECO:0000256" key="2">
    <source>
        <dbReference type="HAMAP-Rule" id="MF_01103"/>
    </source>
</evidence>
<dbReference type="PANTHER" id="PTHR37300:SF1">
    <property type="entry name" value="UPF0291 PROTEIN YNZC"/>
    <property type="match status" value="1"/>
</dbReference>
<protein>
    <recommendedName>
        <fullName evidence="2">UPF0291 protein ISU02_17080</fullName>
    </recommendedName>
</protein>
<dbReference type="Proteomes" id="UP000614200">
    <property type="component" value="Unassembled WGS sequence"/>
</dbReference>
<keyword evidence="4" id="KW-1185">Reference proteome</keyword>
<dbReference type="HAMAP" id="MF_01103">
    <property type="entry name" value="UPF0291"/>
    <property type="match status" value="1"/>
</dbReference>
<comment type="caution">
    <text evidence="3">The sequence shown here is derived from an EMBL/GenBank/DDBJ whole genome shotgun (WGS) entry which is preliminary data.</text>
</comment>
<dbReference type="SUPFAM" id="SSF158221">
    <property type="entry name" value="YnzC-like"/>
    <property type="match status" value="1"/>
</dbReference>
<evidence type="ECO:0000313" key="4">
    <source>
        <dbReference type="Proteomes" id="UP000614200"/>
    </source>
</evidence>
<gene>
    <name evidence="3" type="ORF">ISU02_17080</name>
</gene>
<comment type="similarity">
    <text evidence="2">Belongs to the UPF0291 family.</text>
</comment>
<dbReference type="Pfam" id="PF05979">
    <property type="entry name" value="DUF896"/>
    <property type="match status" value="1"/>
</dbReference>
<dbReference type="EMBL" id="JADKNH010000011">
    <property type="protein sequence ID" value="MBF4694817.1"/>
    <property type="molecule type" value="Genomic_DNA"/>
</dbReference>
<dbReference type="InterPro" id="IPR009242">
    <property type="entry name" value="DUF896"/>
</dbReference>
<proteinExistence type="inferred from homology"/>
<dbReference type="PANTHER" id="PTHR37300">
    <property type="entry name" value="UPF0291 PROTEIN CBO2609/CLC_2481"/>
    <property type="match status" value="1"/>
</dbReference>
<dbReference type="RefSeq" id="WP_194703060.1">
    <property type="nucleotide sequence ID" value="NZ_JADKNH010000011.1"/>
</dbReference>
<organism evidence="3 4">
    <name type="scientific">Fusibacter ferrireducens</name>
    <dbReference type="NCBI Taxonomy" id="2785058"/>
    <lineage>
        <taxon>Bacteria</taxon>
        <taxon>Bacillati</taxon>
        <taxon>Bacillota</taxon>
        <taxon>Clostridia</taxon>
        <taxon>Eubacteriales</taxon>
        <taxon>Eubacteriales Family XII. Incertae Sedis</taxon>
        <taxon>Fusibacter</taxon>
    </lineage>
</organism>
<evidence type="ECO:0000313" key="3">
    <source>
        <dbReference type="EMBL" id="MBF4694817.1"/>
    </source>
</evidence>
<evidence type="ECO:0000256" key="1">
    <source>
        <dbReference type="ARBA" id="ARBA00022490"/>
    </source>
</evidence>
<name>A0ABR9ZWI6_9FIRM</name>
<sequence>MLSQEKLDRINFLAHKKKTEGLNDEELKEQLELREAYLKAFRSSFKKQLDNIEIVYKD</sequence>
<accession>A0ABR9ZWI6</accession>
<keyword evidence="1 2" id="KW-0963">Cytoplasm</keyword>
<dbReference type="Gene3D" id="1.10.287.540">
    <property type="entry name" value="Helix hairpin bin"/>
    <property type="match status" value="1"/>
</dbReference>
<reference evidence="3 4" key="1">
    <citation type="submission" date="2020-11" db="EMBL/GenBank/DDBJ databases">
        <title>Fusibacter basophilias sp. nov.</title>
        <authorList>
            <person name="Qiu D."/>
        </authorList>
    </citation>
    <scope>NUCLEOTIDE SEQUENCE [LARGE SCALE GENOMIC DNA]</scope>
    <source>
        <strain evidence="3 4">Q10-2</strain>
    </source>
</reference>
<comment type="subcellular location">
    <subcellularLocation>
        <location evidence="2">Cytoplasm</location>
    </subcellularLocation>
</comment>